<dbReference type="PANTHER" id="PTHR33700">
    <property type="entry name" value="MYB-LIKE PROTEIN X"/>
    <property type="match status" value="1"/>
</dbReference>
<dbReference type="PANTHER" id="PTHR33700:SF4">
    <property type="entry name" value="MYB-LIKE PROTEIN X"/>
    <property type="match status" value="1"/>
</dbReference>
<comment type="caution">
    <text evidence="2">The sequence shown here is derived from an EMBL/GenBank/DDBJ whole genome shotgun (WGS) entry which is preliminary data.</text>
</comment>
<name>A0A6A6KYZ7_HEVBR</name>
<reference evidence="2 3" key="1">
    <citation type="journal article" date="2020" name="Mol. Plant">
        <title>The Chromosome-Based Rubber Tree Genome Provides New Insights into Spurge Genome Evolution and Rubber Biosynthesis.</title>
        <authorList>
            <person name="Liu J."/>
            <person name="Shi C."/>
            <person name="Shi C.C."/>
            <person name="Li W."/>
            <person name="Zhang Q.J."/>
            <person name="Zhang Y."/>
            <person name="Li K."/>
            <person name="Lu H.F."/>
            <person name="Shi C."/>
            <person name="Zhu S.T."/>
            <person name="Xiao Z.Y."/>
            <person name="Nan H."/>
            <person name="Yue Y."/>
            <person name="Zhu X.G."/>
            <person name="Wu Y."/>
            <person name="Hong X.N."/>
            <person name="Fan G.Y."/>
            <person name="Tong Y."/>
            <person name="Zhang D."/>
            <person name="Mao C.L."/>
            <person name="Liu Y.L."/>
            <person name="Hao S.J."/>
            <person name="Liu W.Q."/>
            <person name="Lv M.Q."/>
            <person name="Zhang H.B."/>
            <person name="Liu Y."/>
            <person name="Hu-Tang G.R."/>
            <person name="Wang J.P."/>
            <person name="Wang J.H."/>
            <person name="Sun Y.H."/>
            <person name="Ni S.B."/>
            <person name="Chen W.B."/>
            <person name="Zhang X.C."/>
            <person name="Jiao Y.N."/>
            <person name="Eichler E.E."/>
            <person name="Li G.H."/>
            <person name="Liu X."/>
            <person name="Gao L.Z."/>
        </authorList>
    </citation>
    <scope>NUCLEOTIDE SEQUENCE [LARGE SCALE GENOMIC DNA]</scope>
    <source>
        <strain evidence="3">cv. GT1</strain>
        <tissue evidence="2">Leaf</tissue>
    </source>
</reference>
<feature type="region of interest" description="Disordered" evidence="1">
    <location>
        <begin position="1"/>
        <end position="310"/>
    </location>
</feature>
<sequence>MEDQDHDEGVQNDHEAREEHYKADDASSAVHDTQTISTEPEKVSSENLEANDLELEKNSNNNNTNDVNGDQKNSKSQLGEGVTAENDSQLNMKAGEKMDDEIINTEDQSTKNATIVPVSNGQPELSNNSMDVNTEAGNETSSSSQHNEIGVTSDSNQAQNAKIATEEASNLKTTELEQVNSNTIADSGETDSNSSVPDKTENIDNKVKPDGSDKVTKPEVKADAEVNSGSSSTTKETADTAMDGNSDAKNELGGTEENKGSSATDGTEAVFHDHIDSSDSSVGQEEARINLDTLPENSGDGINSRDVAAE</sequence>
<proteinExistence type="predicted"/>
<evidence type="ECO:0000313" key="3">
    <source>
        <dbReference type="Proteomes" id="UP000467840"/>
    </source>
</evidence>
<evidence type="ECO:0000256" key="1">
    <source>
        <dbReference type="SAM" id="MobiDB-lite"/>
    </source>
</evidence>
<dbReference type="EMBL" id="JAAGAX010000013">
    <property type="protein sequence ID" value="KAF2294282.1"/>
    <property type="molecule type" value="Genomic_DNA"/>
</dbReference>
<accession>A0A6A6KYZ7</accession>
<organism evidence="2 3">
    <name type="scientific">Hevea brasiliensis</name>
    <name type="common">Para rubber tree</name>
    <name type="synonym">Siphonia brasiliensis</name>
    <dbReference type="NCBI Taxonomy" id="3981"/>
    <lineage>
        <taxon>Eukaryota</taxon>
        <taxon>Viridiplantae</taxon>
        <taxon>Streptophyta</taxon>
        <taxon>Embryophyta</taxon>
        <taxon>Tracheophyta</taxon>
        <taxon>Spermatophyta</taxon>
        <taxon>Magnoliopsida</taxon>
        <taxon>eudicotyledons</taxon>
        <taxon>Gunneridae</taxon>
        <taxon>Pentapetalae</taxon>
        <taxon>rosids</taxon>
        <taxon>fabids</taxon>
        <taxon>Malpighiales</taxon>
        <taxon>Euphorbiaceae</taxon>
        <taxon>Crotonoideae</taxon>
        <taxon>Micrandreae</taxon>
        <taxon>Hevea</taxon>
    </lineage>
</organism>
<dbReference type="AlphaFoldDB" id="A0A6A6KYZ7"/>
<gene>
    <name evidence="2" type="ORF">GH714_008822</name>
</gene>
<feature type="compositionally biased region" description="Low complexity" evidence="1">
    <location>
        <begin position="58"/>
        <end position="71"/>
    </location>
</feature>
<protein>
    <submittedName>
        <fullName evidence="2">Uncharacterized protein</fullName>
    </submittedName>
</protein>
<dbReference type="Proteomes" id="UP000467840">
    <property type="component" value="Chromosome 7"/>
</dbReference>
<feature type="compositionally biased region" description="Polar residues" evidence="1">
    <location>
        <begin position="105"/>
        <end position="197"/>
    </location>
</feature>
<feature type="compositionally biased region" description="Basic and acidic residues" evidence="1">
    <location>
        <begin position="7"/>
        <end position="25"/>
    </location>
</feature>
<feature type="compositionally biased region" description="Basic and acidic residues" evidence="1">
    <location>
        <begin position="198"/>
        <end position="224"/>
    </location>
</feature>
<evidence type="ECO:0000313" key="2">
    <source>
        <dbReference type="EMBL" id="KAF2294282.1"/>
    </source>
</evidence>
<keyword evidence="3" id="KW-1185">Reference proteome</keyword>